<dbReference type="RefSeq" id="WP_341542961.1">
    <property type="nucleotide sequence ID" value="NZ_JBAKAP010000034.1"/>
</dbReference>
<feature type="transmembrane region" description="Helical" evidence="1">
    <location>
        <begin position="835"/>
        <end position="853"/>
    </location>
</feature>
<keyword evidence="1" id="KW-0472">Membrane</keyword>
<dbReference type="InterPro" id="IPR046864">
    <property type="entry name" value="VasX_N"/>
</dbReference>
<reference evidence="3 4" key="1">
    <citation type="submission" date="2024-02" db="EMBL/GenBank/DDBJ databases">
        <title>Bacteria isolated from the canopy kelp, Nereocystis luetkeana.</title>
        <authorList>
            <person name="Pfister C.A."/>
            <person name="Younker I.T."/>
            <person name="Light S.H."/>
        </authorList>
    </citation>
    <scope>NUCLEOTIDE SEQUENCE [LARGE SCALE GENOMIC DNA]</scope>
    <source>
        <strain evidence="3 4">TI.5.07</strain>
    </source>
</reference>
<dbReference type="Proteomes" id="UP001378242">
    <property type="component" value="Unassembled WGS sequence"/>
</dbReference>
<feature type="transmembrane region" description="Helical" evidence="1">
    <location>
        <begin position="776"/>
        <end position="795"/>
    </location>
</feature>
<evidence type="ECO:0000259" key="2">
    <source>
        <dbReference type="Pfam" id="PF20249"/>
    </source>
</evidence>
<evidence type="ECO:0000256" key="1">
    <source>
        <dbReference type="SAM" id="Phobius"/>
    </source>
</evidence>
<keyword evidence="1" id="KW-0812">Transmembrane</keyword>
<dbReference type="Pfam" id="PF20249">
    <property type="entry name" value="VasX_N"/>
    <property type="match status" value="1"/>
</dbReference>
<accession>A0ABU9GKL4</accession>
<feature type="transmembrane region" description="Helical" evidence="1">
    <location>
        <begin position="807"/>
        <end position="828"/>
    </location>
</feature>
<comment type="caution">
    <text evidence="3">The sequence shown here is derived from an EMBL/GenBank/DDBJ whole genome shotgun (WGS) entry which is preliminary data.</text>
</comment>
<organism evidence="3 4">
    <name type="scientific">Cobetia marina</name>
    <name type="common">Deleya marina</name>
    <dbReference type="NCBI Taxonomy" id="28258"/>
    <lineage>
        <taxon>Bacteria</taxon>
        <taxon>Pseudomonadati</taxon>
        <taxon>Pseudomonadota</taxon>
        <taxon>Gammaproteobacteria</taxon>
        <taxon>Oceanospirillales</taxon>
        <taxon>Halomonadaceae</taxon>
        <taxon>Cobetia</taxon>
    </lineage>
</organism>
<feature type="transmembrane region" description="Helical" evidence="1">
    <location>
        <begin position="692"/>
        <end position="712"/>
    </location>
</feature>
<evidence type="ECO:0000313" key="3">
    <source>
        <dbReference type="EMBL" id="MEL0618659.1"/>
    </source>
</evidence>
<dbReference type="CDD" id="cd20707">
    <property type="entry name" value="MIX_III"/>
    <property type="match status" value="1"/>
</dbReference>
<dbReference type="EMBL" id="JBAKAP010000034">
    <property type="protein sequence ID" value="MEL0618659.1"/>
    <property type="molecule type" value="Genomic_DNA"/>
</dbReference>
<evidence type="ECO:0000313" key="4">
    <source>
        <dbReference type="Proteomes" id="UP001378242"/>
    </source>
</evidence>
<dbReference type="NCBIfam" id="NF041559">
    <property type="entry name" value="BTH_I2691_fam"/>
    <property type="match status" value="1"/>
</dbReference>
<name>A0ABU9GKL4_COBMA</name>
<proteinExistence type="predicted"/>
<keyword evidence="4" id="KW-1185">Reference proteome</keyword>
<feature type="domain" description="Toxin VasX N-terminal region" evidence="2">
    <location>
        <begin position="12"/>
        <end position="200"/>
    </location>
</feature>
<keyword evidence="1" id="KW-1133">Transmembrane helix</keyword>
<dbReference type="InterPro" id="IPR048126">
    <property type="entry name" value="Toxin_VasX"/>
</dbReference>
<protein>
    <submittedName>
        <fullName evidence="3">T6SS effector BTH_I2691 family protein</fullName>
    </submittedName>
</protein>
<sequence length="893" mass="98066">MSADDTTSIASCRFCQKGGLPILPLRYAVARTDNDIPFPRAPVVGGVFGEGVTDVATLPDGQDYTLRLMRAGFLYVYNEIRGSWAGYVVTEKGYLYPYVTEILHQTLVNMNPSKSEGKIDDLIQPPTMCLEFSCKKDANHQYPGRFISIPDADKADNIYLAFSDTAWTKRVWHEHAANTKVGSSNIRRRDQMRKISLAEWRNGEVKHAAAINTFPQYVAEAHIDNTFDLDLNEGLSLDSNGLDSSIYPINGLAGDVDGLISWANEQANSYENMPALMVGITDPIGISSDLNEIIKKRIVIWAEEPVRSQKHKTALMIASLQRAVENGIEDEVSEGRKKISAFFGLLFPAHAGIMSGDGSVNIESYNASVNNAGLISEEELEGLHKEAWNKYLDMYDEKARSKYLEEEYPNQLMKFEDSIISPLDVAYISWLKSSSLSTSFLCNYDDDDLESGSCYTAALYSLICGAVGRKDICDFILECFHKDPEEHTEVFVRGLMLNQQTLIESWVEIAGQGHTPYGGWDAFVNQFYSTFKDKLIAYAADSISSGMRVLQHYSMEVAGVVTRSLKKVFNVSTGSLTATKVEYQSILALGLIAKNESKNLRFIEVRTEPTKLQTFKILQNSLSSLSEGSKFIYKGPGSVESLFDPTTYKRYPYHGLMLIQLDDVSRISTAATITPEDFDLQLQSNLKAQARLASGGFFVSALLTLHIVGSAWEQMKTSPSLKSYTSFGSGLASLAGVTMEGVGALLRSSSIGAMRLSLSLSNTIISINVRTSFLGYAGKIIGAAGAVVTGLIAIWDGVDDLGVKPYYGYSLIGLGVGIIIAGVAVFFASAVIATVAFIISIMISVVMFVVGYMKPDDLEKWLDKTMFFGNDGAGEKFTDIEQQQIALENLGSN</sequence>
<gene>
    <name evidence="3" type="ORF">V6243_17675</name>
</gene>